<feature type="domain" description="Autotransporter" evidence="6">
    <location>
        <begin position="118"/>
        <end position="436"/>
    </location>
</feature>
<name>A0ABQ4TXK8_9HYPH</name>
<dbReference type="InterPro" id="IPR036709">
    <property type="entry name" value="Autotransporte_beta_dom_sf"/>
</dbReference>
<protein>
    <recommendedName>
        <fullName evidence="6">Autotransporter domain-containing protein</fullName>
    </recommendedName>
</protein>
<evidence type="ECO:0000256" key="3">
    <source>
        <dbReference type="ARBA" id="ARBA00023136"/>
    </source>
</evidence>
<reference evidence="7" key="1">
    <citation type="journal article" date="2021" name="Front. Microbiol.">
        <title>Comprehensive Comparative Genomics and Phenotyping of Methylobacterium Species.</title>
        <authorList>
            <person name="Alessa O."/>
            <person name="Ogura Y."/>
            <person name="Fujitani Y."/>
            <person name="Takami H."/>
            <person name="Hayashi T."/>
            <person name="Sahin N."/>
            <person name="Tani A."/>
        </authorList>
    </citation>
    <scope>NUCLEOTIDE SEQUENCE</scope>
    <source>
        <strain evidence="7">DSM 23632</strain>
    </source>
</reference>
<dbReference type="InterPro" id="IPR051692">
    <property type="entry name" value="OMP-like"/>
</dbReference>
<accession>A0ABQ4TXK8</accession>
<dbReference type="InterPro" id="IPR027385">
    <property type="entry name" value="Beta-barrel_OMP"/>
</dbReference>
<dbReference type="SUPFAM" id="SSF103515">
    <property type="entry name" value="Autotransporter"/>
    <property type="match status" value="1"/>
</dbReference>
<proteinExistence type="inferred from homology"/>
<keyword evidence="4" id="KW-0998">Cell outer membrane</keyword>
<keyword evidence="3" id="KW-0472">Membrane</keyword>
<reference evidence="7" key="2">
    <citation type="submission" date="2021-08" db="EMBL/GenBank/DDBJ databases">
        <authorList>
            <person name="Tani A."/>
            <person name="Ola A."/>
            <person name="Ogura Y."/>
            <person name="Katsura K."/>
            <person name="Hayashi T."/>
        </authorList>
    </citation>
    <scope>NUCLEOTIDE SEQUENCE</scope>
    <source>
        <strain evidence="7">DSM 23632</strain>
    </source>
</reference>
<dbReference type="PANTHER" id="PTHR34001:SF3">
    <property type="entry name" value="BLL7405 PROTEIN"/>
    <property type="match status" value="1"/>
</dbReference>
<dbReference type="Pfam" id="PF13505">
    <property type="entry name" value="OMP_b-brl"/>
    <property type="match status" value="1"/>
</dbReference>
<dbReference type="PROSITE" id="PS51208">
    <property type="entry name" value="AUTOTRANSPORTER"/>
    <property type="match status" value="1"/>
</dbReference>
<dbReference type="Gene3D" id="2.40.128.130">
    <property type="entry name" value="Autotransporter beta-domain"/>
    <property type="match status" value="1"/>
</dbReference>
<evidence type="ECO:0000313" key="7">
    <source>
        <dbReference type="EMBL" id="GJE59239.1"/>
    </source>
</evidence>
<comment type="similarity">
    <text evidence="5">Belongs to the Omp25/RopB family.</text>
</comment>
<dbReference type="Proteomes" id="UP001055057">
    <property type="component" value="Unassembled WGS sequence"/>
</dbReference>
<gene>
    <name evidence="7" type="ORF">MPOCJGCO_1327</name>
</gene>
<evidence type="ECO:0000259" key="6">
    <source>
        <dbReference type="PROSITE" id="PS51208"/>
    </source>
</evidence>
<sequence length="691" mass="72384">MIQSSVTPEKGGWAISGRDRLMIRASRAHSGSGGSARRVLLRSGTAMLLVMTASAVHAQCVTPPNGSGVVGGLPATFGLPINSTVSGVQSLVAVLTTQNTAFLTQTSGFIGAPANPAPGQQGGGVWVRGVGGTFDTSTPGAYLRDASPTTPVAAGGSCNVRTYQDYSGFQTGADIARLNIDGANIHGGVTMGYTESAVRSNGTFRADFQTPFVGIYAAITKGGFFADGQVRWDFYQGLLNDPNNTLSNQRLDARSLSITGNVGQQFPLADGWFVEPSAGAVYSEVKVDTLQTGGALFLLNSPSFAAPTSVKVQDFDSILARASLRVGKNVIVGGYALQPFFTASVINEFGGAVRSILQTGVDPVLGTGTGSAPGFYTPLEQSGRLSTYRIGTYGQFSAGIAGQVLNTGWLGYVRGDYRTGERVEGWGISGGLRYQFNPEGAPRALISKDGAPSFVPSLDGPMVWSGFSLGGSVGGLWSQTRQTQAAFFLDDVQTVNPHAAGVYAGGQIGADYQFGSLVVGIAGDAGWTNARGGRSCGTGGGGFVYSCETNTDSLYMATARIGYALDRTLFYAKGGAAFADTSERQRNNFNSQPLYILTTGQFPNSAVSTFSTGWTVGAGFEFAITKNWTAKAEYMHYELDAKRYANFPSQANQAFLSSQNTGDLVKVGVNYRFTLDVPPPVAPARAVIAKY</sequence>
<evidence type="ECO:0000313" key="8">
    <source>
        <dbReference type="Proteomes" id="UP001055057"/>
    </source>
</evidence>
<keyword evidence="2" id="KW-0732">Signal</keyword>
<comment type="subcellular location">
    <subcellularLocation>
        <location evidence="1">Cell outer membrane</location>
    </subcellularLocation>
</comment>
<evidence type="ECO:0000256" key="5">
    <source>
        <dbReference type="ARBA" id="ARBA00038306"/>
    </source>
</evidence>
<dbReference type="Gene3D" id="2.40.160.20">
    <property type="match status" value="1"/>
</dbReference>
<dbReference type="InterPro" id="IPR011250">
    <property type="entry name" value="OMP/PagP_B-barrel"/>
</dbReference>
<keyword evidence="8" id="KW-1185">Reference proteome</keyword>
<evidence type="ECO:0000256" key="2">
    <source>
        <dbReference type="ARBA" id="ARBA00022729"/>
    </source>
</evidence>
<evidence type="ECO:0000256" key="1">
    <source>
        <dbReference type="ARBA" id="ARBA00004442"/>
    </source>
</evidence>
<dbReference type="InterPro" id="IPR005546">
    <property type="entry name" value="Autotransporte_beta"/>
</dbReference>
<dbReference type="Pfam" id="PF03797">
    <property type="entry name" value="Autotransporter"/>
    <property type="match status" value="1"/>
</dbReference>
<dbReference type="PANTHER" id="PTHR34001">
    <property type="entry name" value="BLL7405 PROTEIN"/>
    <property type="match status" value="1"/>
</dbReference>
<evidence type="ECO:0000256" key="4">
    <source>
        <dbReference type="ARBA" id="ARBA00023237"/>
    </source>
</evidence>
<comment type="caution">
    <text evidence="7">The sequence shown here is derived from an EMBL/GenBank/DDBJ whole genome shotgun (WGS) entry which is preliminary data.</text>
</comment>
<organism evidence="7 8">
    <name type="scientific">Methylobacterium trifolii</name>
    <dbReference type="NCBI Taxonomy" id="1003092"/>
    <lineage>
        <taxon>Bacteria</taxon>
        <taxon>Pseudomonadati</taxon>
        <taxon>Pseudomonadota</taxon>
        <taxon>Alphaproteobacteria</taxon>
        <taxon>Hyphomicrobiales</taxon>
        <taxon>Methylobacteriaceae</taxon>
        <taxon>Methylobacterium</taxon>
    </lineage>
</organism>
<dbReference type="EMBL" id="BPRB01000068">
    <property type="protein sequence ID" value="GJE59239.1"/>
    <property type="molecule type" value="Genomic_DNA"/>
</dbReference>
<dbReference type="SUPFAM" id="SSF56925">
    <property type="entry name" value="OMPA-like"/>
    <property type="match status" value="1"/>
</dbReference>
<dbReference type="SMART" id="SM00869">
    <property type="entry name" value="Autotransporter"/>
    <property type="match status" value="1"/>
</dbReference>